<feature type="compositionally biased region" description="Acidic residues" evidence="10">
    <location>
        <begin position="1"/>
        <end position="15"/>
    </location>
</feature>
<organism evidence="12 13">
    <name type="scientific">Synchytrium microbalum</name>
    <dbReference type="NCBI Taxonomy" id="1806994"/>
    <lineage>
        <taxon>Eukaryota</taxon>
        <taxon>Fungi</taxon>
        <taxon>Fungi incertae sedis</taxon>
        <taxon>Chytridiomycota</taxon>
        <taxon>Chytridiomycota incertae sedis</taxon>
        <taxon>Chytridiomycetes</taxon>
        <taxon>Synchytriales</taxon>
        <taxon>Synchytriaceae</taxon>
        <taxon>Synchytrium</taxon>
    </lineage>
</organism>
<evidence type="ECO:0000256" key="9">
    <source>
        <dbReference type="RuleBase" id="RU003515"/>
    </source>
</evidence>
<evidence type="ECO:0000256" key="7">
    <source>
        <dbReference type="ARBA" id="ARBA00022801"/>
    </source>
</evidence>
<dbReference type="InterPro" id="IPR004649">
    <property type="entry name" value="RNase_H2_suA"/>
</dbReference>
<feature type="binding site" evidence="8">
    <location>
        <position position="67"/>
    </location>
    <ligand>
        <name>a divalent metal cation</name>
        <dbReference type="ChEBI" id="CHEBI:60240"/>
    </ligand>
</feature>
<dbReference type="Gene3D" id="3.30.420.10">
    <property type="entry name" value="Ribonuclease H-like superfamily/Ribonuclease H"/>
    <property type="match status" value="1"/>
</dbReference>
<dbReference type="GO" id="GO:0032299">
    <property type="term" value="C:ribonuclease H2 complex"/>
    <property type="evidence" value="ECO:0007669"/>
    <property type="project" value="TreeGrafter"/>
</dbReference>
<dbReference type="FunFam" id="3.30.420.10:FF:000016">
    <property type="entry name" value="Ribonuclease"/>
    <property type="match status" value="1"/>
</dbReference>
<dbReference type="EMBL" id="QEAO01000023">
    <property type="protein sequence ID" value="TPX33109.1"/>
    <property type="molecule type" value="Genomic_DNA"/>
</dbReference>
<evidence type="ECO:0000256" key="6">
    <source>
        <dbReference type="ARBA" id="ARBA00022759"/>
    </source>
</evidence>
<dbReference type="GO" id="GO:0003723">
    <property type="term" value="F:RNA binding"/>
    <property type="evidence" value="ECO:0007669"/>
    <property type="project" value="UniProtKB-UniRule"/>
</dbReference>
<evidence type="ECO:0000256" key="3">
    <source>
        <dbReference type="ARBA" id="ARBA00007058"/>
    </source>
</evidence>
<dbReference type="Pfam" id="PF01351">
    <property type="entry name" value="RNase_HII"/>
    <property type="match status" value="1"/>
</dbReference>
<dbReference type="RefSeq" id="XP_031024181.1">
    <property type="nucleotide sequence ID" value="XM_031169864.1"/>
</dbReference>
<dbReference type="GO" id="GO:0006298">
    <property type="term" value="P:mismatch repair"/>
    <property type="evidence" value="ECO:0007669"/>
    <property type="project" value="TreeGrafter"/>
</dbReference>
<sequence>MLGPDDEIDGDEDDEMKIHDGSSSYNRKDGSTAHHPHIPTEPIVKSFTYHSDVPDVCKVEDVALGVDEAGRGPVLGPMVYAICYVPVSRKNDLKKSGVADSKTLDEGQRDALFEELQGYREWTGWAVHANSPQDISESMLRKNKYNLNALAHDTTAKLIRETLERGVRVTEIFVDTVGPTATYQAKLSDLFPGIAITVAKKADSLYPVVSAASICAKVTRDACLRDWSFAEKDMDMLSREFGSGYPSDPNTTRWLRESMDPVFGYPGLIRFSWSTTTNLLEKDGVPVEWPIEKDEAEDQPEISQFFVKLPPTNTRAGGKKQKDQHVPSIHKIQLERVSDRDKFFKEMRAVHCLRL</sequence>
<comment type="cofactor">
    <cofactor evidence="8">
        <name>Mn(2+)</name>
        <dbReference type="ChEBI" id="CHEBI:29035"/>
    </cofactor>
    <cofactor evidence="8">
        <name>Mg(2+)</name>
        <dbReference type="ChEBI" id="CHEBI:18420"/>
    </cofactor>
    <text evidence="8">Manganese or magnesium. Binds 1 divalent metal ion per monomer in the absence of substrate. May bind a second metal ion after substrate binding.</text>
</comment>
<feature type="domain" description="RNase H type-2" evidence="11">
    <location>
        <begin position="61"/>
        <end position="285"/>
    </location>
</feature>
<feature type="region of interest" description="Disordered" evidence="10">
    <location>
        <begin position="1"/>
        <end position="39"/>
    </location>
</feature>
<dbReference type="InterPro" id="IPR012337">
    <property type="entry name" value="RNaseH-like_sf"/>
</dbReference>
<comment type="caution">
    <text evidence="12">The sequence shown here is derived from an EMBL/GenBank/DDBJ whole genome shotgun (WGS) entry which is preliminary data.</text>
</comment>
<keyword evidence="7 8" id="KW-0378">Hydrolase</keyword>
<keyword evidence="6 8" id="KW-0255">Endonuclease</keyword>
<dbReference type="InterPro" id="IPR024567">
    <property type="entry name" value="RNase_HII/HIII_dom"/>
</dbReference>
<dbReference type="NCBIfam" id="TIGR00729">
    <property type="entry name" value="ribonuclease HII"/>
    <property type="match status" value="1"/>
</dbReference>
<dbReference type="GeneID" id="42005161"/>
<comment type="similarity">
    <text evidence="3">Belongs to the RNase HII family. Eukaryotic subfamily.</text>
</comment>
<dbReference type="PANTHER" id="PTHR10954">
    <property type="entry name" value="RIBONUCLEASE H2 SUBUNIT A"/>
    <property type="match status" value="1"/>
</dbReference>
<evidence type="ECO:0000256" key="5">
    <source>
        <dbReference type="ARBA" id="ARBA00022723"/>
    </source>
</evidence>
<feature type="binding site" evidence="8">
    <location>
        <position position="68"/>
    </location>
    <ligand>
        <name>a divalent metal cation</name>
        <dbReference type="ChEBI" id="CHEBI:60240"/>
    </ligand>
</feature>
<dbReference type="GO" id="GO:0043137">
    <property type="term" value="P:DNA replication, removal of RNA primer"/>
    <property type="evidence" value="ECO:0007669"/>
    <property type="project" value="TreeGrafter"/>
</dbReference>
<dbReference type="AlphaFoldDB" id="A0A507C228"/>
<evidence type="ECO:0000256" key="4">
    <source>
        <dbReference type="ARBA" id="ARBA00022722"/>
    </source>
</evidence>
<dbReference type="PROSITE" id="PS51975">
    <property type="entry name" value="RNASE_H_2"/>
    <property type="match status" value="1"/>
</dbReference>
<comment type="function">
    <text evidence="9">Endonuclease that specifically degrades the RNA of RNA-DNA hybrids.</text>
</comment>
<feature type="binding site" evidence="8">
    <location>
        <position position="175"/>
    </location>
    <ligand>
        <name>a divalent metal cation</name>
        <dbReference type="ChEBI" id="CHEBI:60240"/>
    </ligand>
</feature>
<accession>A0A507C228</accession>
<dbReference type="STRING" id="1806994.A0A507C228"/>
<keyword evidence="4 8" id="KW-0540">Nuclease</keyword>
<reference evidence="12 13" key="1">
    <citation type="journal article" date="2019" name="Sci. Rep.">
        <title>Comparative genomics of chytrid fungi reveal insights into the obligate biotrophic and pathogenic lifestyle of Synchytrium endobioticum.</title>
        <authorList>
            <person name="van de Vossenberg B.T.L.H."/>
            <person name="Warris S."/>
            <person name="Nguyen H.D.T."/>
            <person name="van Gent-Pelzer M.P.E."/>
            <person name="Joly D.L."/>
            <person name="van de Geest H.C."/>
            <person name="Bonants P.J.M."/>
            <person name="Smith D.S."/>
            <person name="Levesque C.A."/>
            <person name="van der Lee T.A.J."/>
        </authorList>
    </citation>
    <scope>NUCLEOTIDE SEQUENCE [LARGE SCALE GENOMIC DNA]</scope>
    <source>
        <strain evidence="12 13">JEL517</strain>
    </source>
</reference>
<feature type="compositionally biased region" description="Basic and acidic residues" evidence="10">
    <location>
        <begin position="16"/>
        <end position="32"/>
    </location>
</feature>
<dbReference type="SUPFAM" id="SSF53098">
    <property type="entry name" value="Ribonuclease H-like"/>
    <property type="match status" value="1"/>
</dbReference>
<evidence type="ECO:0000259" key="11">
    <source>
        <dbReference type="PROSITE" id="PS51975"/>
    </source>
</evidence>
<evidence type="ECO:0000256" key="1">
    <source>
        <dbReference type="ARBA" id="ARBA00000077"/>
    </source>
</evidence>
<dbReference type="InterPro" id="IPR023160">
    <property type="entry name" value="RNase_HII_hlx-loop-hlx_cap_dom"/>
</dbReference>
<keyword evidence="13" id="KW-1185">Reference proteome</keyword>
<dbReference type="FunFam" id="1.10.10.460:FF:000001">
    <property type="entry name" value="Ribonuclease"/>
    <property type="match status" value="1"/>
</dbReference>
<dbReference type="InterPro" id="IPR001352">
    <property type="entry name" value="RNase_HII/HIII"/>
</dbReference>
<protein>
    <recommendedName>
        <fullName evidence="9">Ribonuclease</fullName>
        <ecNumber evidence="9">3.1.26.4</ecNumber>
    </recommendedName>
</protein>
<dbReference type="Gene3D" id="1.10.10.460">
    <property type="entry name" value="Ribonuclease hii. Domain 2"/>
    <property type="match status" value="1"/>
</dbReference>
<evidence type="ECO:0000256" key="2">
    <source>
        <dbReference type="ARBA" id="ARBA00001946"/>
    </source>
</evidence>
<dbReference type="PANTHER" id="PTHR10954:SF7">
    <property type="entry name" value="RIBONUCLEASE H2 SUBUNIT A"/>
    <property type="match status" value="1"/>
</dbReference>
<dbReference type="InterPro" id="IPR036397">
    <property type="entry name" value="RNaseH_sf"/>
</dbReference>
<proteinExistence type="inferred from homology"/>
<dbReference type="GO" id="GO:0046872">
    <property type="term" value="F:metal ion binding"/>
    <property type="evidence" value="ECO:0007669"/>
    <property type="project" value="UniProtKB-KW"/>
</dbReference>
<gene>
    <name evidence="12" type="ORF">SmJEL517_g03936</name>
</gene>
<comment type="catalytic activity">
    <reaction evidence="1 8 9">
        <text>Endonucleolytic cleavage to 5'-phosphomonoester.</text>
        <dbReference type="EC" id="3.1.26.4"/>
    </reaction>
</comment>
<comment type="cofactor">
    <cofactor evidence="2">
        <name>Mg(2+)</name>
        <dbReference type="ChEBI" id="CHEBI:18420"/>
    </cofactor>
</comment>
<dbReference type="EC" id="3.1.26.4" evidence="9"/>
<evidence type="ECO:0000256" key="10">
    <source>
        <dbReference type="SAM" id="MobiDB-lite"/>
    </source>
</evidence>
<dbReference type="Proteomes" id="UP000319731">
    <property type="component" value="Unassembled WGS sequence"/>
</dbReference>
<evidence type="ECO:0000313" key="13">
    <source>
        <dbReference type="Proteomes" id="UP000319731"/>
    </source>
</evidence>
<dbReference type="GO" id="GO:0004523">
    <property type="term" value="F:RNA-DNA hybrid ribonuclease activity"/>
    <property type="evidence" value="ECO:0007669"/>
    <property type="project" value="UniProtKB-UniRule"/>
</dbReference>
<evidence type="ECO:0000256" key="8">
    <source>
        <dbReference type="PROSITE-ProRule" id="PRU01319"/>
    </source>
</evidence>
<dbReference type="CDD" id="cd07181">
    <property type="entry name" value="RNase_HII_eukaryota_like"/>
    <property type="match status" value="1"/>
</dbReference>
<name>A0A507C228_9FUNG</name>
<keyword evidence="5 8" id="KW-0479">Metal-binding</keyword>
<evidence type="ECO:0000313" key="12">
    <source>
        <dbReference type="EMBL" id="TPX33109.1"/>
    </source>
</evidence>
<dbReference type="OrthoDB" id="7462577at2759"/>